<dbReference type="InterPro" id="IPR016040">
    <property type="entry name" value="NAD(P)-bd_dom"/>
</dbReference>
<dbReference type="HAMAP" id="MF_00955">
    <property type="entry name" value="GDP_Man_dehydratase"/>
    <property type="match status" value="1"/>
</dbReference>
<comment type="caution">
    <text evidence="6">Lacks conserved residue(s) required for the propagation of feature annotation.</text>
</comment>
<comment type="cofactor">
    <cofactor evidence="1 6">
        <name>NADP(+)</name>
        <dbReference type="ChEBI" id="CHEBI:58349"/>
    </cofactor>
</comment>
<comment type="similarity">
    <text evidence="2 6">Belongs to the NAD(P)-dependent epimerase/dehydratase family. GDP-mannose 4,6-dehydratase subfamily.</text>
</comment>
<dbReference type="FunFam" id="3.40.50.720:FF:000102">
    <property type="entry name" value="GDP-mannose 4,6-dehydratase"/>
    <property type="match status" value="1"/>
</dbReference>
<dbReference type="GO" id="GO:0042351">
    <property type="term" value="P:'de novo' GDP-L-fucose biosynthetic process"/>
    <property type="evidence" value="ECO:0007669"/>
    <property type="project" value="TreeGrafter"/>
</dbReference>
<reference evidence="8" key="1">
    <citation type="journal article" date="2020" name="mSystems">
        <title>Genome- and Community-Level Interaction Insights into Carbon Utilization and Element Cycling Functions of Hydrothermarchaeota in Hydrothermal Sediment.</title>
        <authorList>
            <person name="Zhou Z."/>
            <person name="Liu Y."/>
            <person name="Xu W."/>
            <person name="Pan J."/>
            <person name="Luo Z.H."/>
            <person name="Li M."/>
        </authorList>
    </citation>
    <scope>NUCLEOTIDE SEQUENCE [LARGE SCALE GENOMIC DNA]</scope>
    <source>
        <strain evidence="8">SpSt-61</strain>
    </source>
</reference>
<evidence type="ECO:0000256" key="2">
    <source>
        <dbReference type="ARBA" id="ARBA00009263"/>
    </source>
</evidence>
<dbReference type="GO" id="GO:0070401">
    <property type="term" value="F:NADP+ binding"/>
    <property type="evidence" value="ECO:0007669"/>
    <property type="project" value="UniProtKB-UniRule"/>
</dbReference>
<dbReference type="Gene3D" id="3.90.25.10">
    <property type="entry name" value="UDP-galactose 4-epimerase, domain 1"/>
    <property type="match status" value="1"/>
</dbReference>
<keyword evidence="5 6" id="KW-0456">Lyase</keyword>
<proteinExistence type="inferred from homology"/>
<dbReference type="AlphaFoldDB" id="A0A7V4KCK7"/>
<sequence>MKKALITGITGQDGSYLAEFLLSKGYEVHGIIRRSSTFNTQRIDHIYVDPHEPNAKLFLHYGDLSDPGIITEIIYNVQPDEIYNLGAQSHVKVSFDMPEYTGNITGLGTLRILEAIRRSGIKARFYQASSSEMFGGAPAPQNETTPFYPRSPYAVAKVYAYWITVNYREAYNIFACNGILFNHESPRRGETFVTRKITRALARILAGKQKKLYLGNLYTKRDWGYAPEYVEMMWLMLQQDKPDDYVVGTGESHTIKEFLVKAFEYAGIELEFKGQGVEEKGIVKSTDNRWTSVLKPGDVVVEIDPKYFRPTEVEHLQADITKARQKLGWEPRTTFDELVKIMVDYDMKLAGLEPIGEGIRINHAKGFGYTNHNLLHNQ</sequence>
<keyword evidence="4 6" id="KW-0521">NADP</keyword>
<dbReference type="CDD" id="cd05260">
    <property type="entry name" value="GDP_MD_SDR_e"/>
    <property type="match status" value="1"/>
</dbReference>
<dbReference type="NCBIfam" id="TIGR01472">
    <property type="entry name" value="gmd"/>
    <property type="match status" value="1"/>
</dbReference>
<evidence type="ECO:0000256" key="1">
    <source>
        <dbReference type="ARBA" id="ARBA00001937"/>
    </source>
</evidence>
<protein>
    <recommendedName>
        <fullName evidence="3 6">GDP-mannose 4,6-dehydratase</fullName>
        <ecNumber evidence="3 6">4.2.1.47</ecNumber>
    </recommendedName>
    <alternativeName>
        <fullName evidence="6">GDP-D-mannose dehydratase</fullName>
    </alternativeName>
</protein>
<comment type="caution">
    <text evidence="8">The sequence shown here is derived from an EMBL/GenBank/DDBJ whole genome shotgun (WGS) entry which is preliminary data.</text>
</comment>
<dbReference type="InterPro" id="IPR036291">
    <property type="entry name" value="NAD(P)-bd_dom_sf"/>
</dbReference>
<evidence type="ECO:0000256" key="6">
    <source>
        <dbReference type="HAMAP-Rule" id="MF_00955"/>
    </source>
</evidence>
<organism evidence="8">
    <name type="scientific">Fervidobacterium pennivorans</name>
    <dbReference type="NCBI Taxonomy" id="93466"/>
    <lineage>
        <taxon>Bacteria</taxon>
        <taxon>Thermotogati</taxon>
        <taxon>Thermotogota</taxon>
        <taxon>Thermotogae</taxon>
        <taxon>Thermotogales</taxon>
        <taxon>Fervidobacteriaceae</taxon>
        <taxon>Fervidobacterium</taxon>
    </lineage>
</organism>
<accession>A0A7V4KCK7</accession>
<dbReference type="EC" id="4.2.1.47" evidence="3 6"/>
<evidence type="ECO:0000259" key="7">
    <source>
        <dbReference type="Pfam" id="PF16363"/>
    </source>
</evidence>
<dbReference type="Gene3D" id="3.40.50.720">
    <property type="entry name" value="NAD(P)-binding Rossmann-like Domain"/>
    <property type="match status" value="1"/>
</dbReference>
<name>A0A7V4KCK7_FERPE</name>
<evidence type="ECO:0000256" key="5">
    <source>
        <dbReference type="ARBA" id="ARBA00023239"/>
    </source>
</evidence>
<dbReference type="GO" id="GO:0008446">
    <property type="term" value="F:GDP-mannose 4,6-dehydratase activity"/>
    <property type="evidence" value="ECO:0007669"/>
    <property type="project" value="UniProtKB-UniRule"/>
</dbReference>
<dbReference type="Pfam" id="PF16363">
    <property type="entry name" value="GDP_Man_Dehyd"/>
    <property type="match status" value="1"/>
</dbReference>
<dbReference type="SUPFAM" id="SSF51735">
    <property type="entry name" value="NAD(P)-binding Rossmann-fold domains"/>
    <property type="match status" value="1"/>
</dbReference>
<dbReference type="PANTHER" id="PTHR43715:SF1">
    <property type="entry name" value="GDP-MANNOSE 4,6 DEHYDRATASE"/>
    <property type="match status" value="1"/>
</dbReference>
<evidence type="ECO:0000313" key="8">
    <source>
        <dbReference type="EMBL" id="HGU52716.1"/>
    </source>
</evidence>
<dbReference type="PANTHER" id="PTHR43715">
    <property type="entry name" value="GDP-MANNOSE 4,6-DEHYDRATASE"/>
    <property type="match status" value="1"/>
</dbReference>
<comment type="catalytic activity">
    <reaction evidence="6">
        <text>GDP-alpha-D-mannose = GDP-4-dehydro-alpha-D-rhamnose + H2O</text>
        <dbReference type="Rhea" id="RHEA:23820"/>
        <dbReference type="ChEBI" id="CHEBI:15377"/>
        <dbReference type="ChEBI" id="CHEBI:57527"/>
        <dbReference type="ChEBI" id="CHEBI:57964"/>
        <dbReference type="EC" id="4.2.1.47"/>
    </reaction>
</comment>
<dbReference type="EMBL" id="DSZZ01000188">
    <property type="protein sequence ID" value="HGU52716.1"/>
    <property type="molecule type" value="Genomic_DNA"/>
</dbReference>
<gene>
    <name evidence="6 8" type="primary">gmd</name>
    <name evidence="8" type="ORF">ENT78_04210</name>
</gene>
<feature type="domain" description="NAD(P)-binding" evidence="7">
    <location>
        <begin position="5"/>
        <end position="342"/>
    </location>
</feature>
<evidence type="ECO:0000256" key="3">
    <source>
        <dbReference type="ARBA" id="ARBA00011989"/>
    </source>
</evidence>
<dbReference type="InterPro" id="IPR006368">
    <property type="entry name" value="GDP_Man_deHydtase"/>
</dbReference>
<evidence type="ECO:0000256" key="4">
    <source>
        <dbReference type="ARBA" id="ARBA00022857"/>
    </source>
</evidence>
<comment type="function">
    <text evidence="6">Catalyzes the conversion of GDP-D-mannose to GDP-4-dehydro-6-deoxy-D-mannose.</text>
</comment>